<keyword evidence="2" id="KW-1185">Reference proteome</keyword>
<dbReference type="OrthoDB" id="6231986at2759"/>
<accession>A0A0R3VTQ1</accession>
<organism evidence="3">
    <name type="scientific">Taenia asiatica</name>
    <name type="common">Asian tapeworm</name>
    <dbReference type="NCBI Taxonomy" id="60517"/>
    <lineage>
        <taxon>Eukaryota</taxon>
        <taxon>Metazoa</taxon>
        <taxon>Spiralia</taxon>
        <taxon>Lophotrochozoa</taxon>
        <taxon>Platyhelminthes</taxon>
        <taxon>Cestoda</taxon>
        <taxon>Eucestoda</taxon>
        <taxon>Cyclophyllidea</taxon>
        <taxon>Taeniidae</taxon>
        <taxon>Taenia</taxon>
    </lineage>
</organism>
<protein>
    <submittedName>
        <fullName evidence="3">Ras-GAP domain-containing protein</fullName>
    </submittedName>
</protein>
<evidence type="ECO:0000313" key="2">
    <source>
        <dbReference type="Proteomes" id="UP000282613"/>
    </source>
</evidence>
<reference evidence="1 2" key="2">
    <citation type="submission" date="2018-11" db="EMBL/GenBank/DDBJ databases">
        <authorList>
            <consortium name="Pathogen Informatics"/>
        </authorList>
    </citation>
    <scope>NUCLEOTIDE SEQUENCE [LARGE SCALE GENOMIC DNA]</scope>
</reference>
<dbReference type="Proteomes" id="UP000282613">
    <property type="component" value="Unassembled WGS sequence"/>
</dbReference>
<evidence type="ECO:0000313" key="3">
    <source>
        <dbReference type="WBParaSite" id="TASK_0000063201-mRNA-1"/>
    </source>
</evidence>
<gene>
    <name evidence="1" type="ORF">TASK_LOCUS633</name>
</gene>
<dbReference type="WBParaSite" id="TASK_0000063201-mRNA-1">
    <property type="protein sequence ID" value="TASK_0000063201-mRNA-1"/>
    <property type="gene ID" value="TASK_0000063201"/>
</dbReference>
<dbReference type="EMBL" id="UYRS01000090">
    <property type="protein sequence ID" value="VDK21404.1"/>
    <property type="molecule type" value="Genomic_DNA"/>
</dbReference>
<sequence length="362" mass="41525">MKTDVLLTEKILSEALNHMACDAPCSKDINILEKVESLHTLRRVAATESLISQFIQWMKTNSGRLNDALASCLILDCQELAQECCFTIAFLARRLHFSMRGGVEILIDTLIRLMARALIPREKNITAYREARQLHEERQRLKKSLAIFHPPPLNYNYCEIYHRLIGVIYYTLADLLCSIPLPELIRFFTFRIFRRREIARLLLFKILDSIVSNLSEIQEEAGNLAAEAGVLEMYDDNTWRLLPSVLYMDVLRAFSEINIANREYPNAVLNILRAQATQKYPLMDEKTVANVENYWRQNQFLDVTMERMPRLSLNLPPIEKAVAKSLEVKKDSASGSLHTLNGLQEMGLSSHHPGQAVILRNP</sequence>
<reference evidence="3" key="1">
    <citation type="submission" date="2017-02" db="UniProtKB">
        <authorList>
            <consortium name="WormBaseParasite"/>
        </authorList>
    </citation>
    <scope>IDENTIFICATION</scope>
</reference>
<proteinExistence type="predicted"/>
<evidence type="ECO:0000313" key="1">
    <source>
        <dbReference type="EMBL" id="VDK21404.1"/>
    </source>
</evidence>
<name>A0A0R3VTQ1_TAEAS</name>
<dbReference type="AlphaFoldDB" id="A0A0R3VTQ1"/>